<evidence type="ECO:0000313" key="2">
    <source>
        <dbReference type="Proteomes" id="UP001231649"/>
    </source>
</evidence>
<proteinExistence type="predicted"/>
<dbReference type="Proteomes" id="UP001231649">
    <property type="component" value="Chromosome 5"/>
</dbReference>
<evidence type="ECO:0000313" key="1">
    <source>
        <dbReference type="EMBL" id="KAJ8734605.1"/>
    </source>
</evidence>
<accession>A0ACC2R6C7</accession>
<comment type="caution">
    <text evidence="1">The sequence shown here is derived from an EMBL/GenBank/DDBJ whole genome shotgun (WGS) entry which is preliminary data.</text>
</comment>
<reference evidence="1" key="1">
    <citation type="submission" date="2023-03" db="EMBL/GenBank/DDBJ databases">
        <title>Chromosome-level genomes of two armyworms, Mythimna separata and Mythimna loreyi, provide insights into the biosynthesis and reception of sex pheromones.</title>
        <authorList>
            <person name="Zhao H."/>
        </authorList>
    </citation>
    <scope>NUCLEOTIDE SEQUENCE</scope>
    <source>
        <strain evidence="1">BeijingLab</strain>
    </source>
</reference>
<name>A0ACC2R6C7_9NEOP</name>
<protein>
    <submittedName>
        <fullName evidence="1">Uncharacterized protein</fullName>
    </submittedName>
</protein>
<organism evidence="1 2">
    <name type="scientific">Mythimna loreyi</name>
    <dbReference type="NCBI Taxonomy" id="667449"/>
    <lineage>
        <taxon>Eukaryota</taxon>
        <taxon>Metazoa</taxon>
        <taxon>Ecdysozoa</taxon>
        <taxon>Arthropoda</taxon>
        <taxon>Hexapoda</taxon>
        <taxon>Insecta</taxon>
        <taxon>Pterygota</taxon>
        <taxon>Neoptera</taxon>
        <taxon>Endopterygota</taxon>
        <taxon>Lepidoptera</taxon>
        <taxon>Glossata</taxon>
        <taxon>Ditrysia</taxon>
        <taxon>Noctuoidea</taxon>
        <taxon>Noctuidae</taxon>
        <taxon>Noctuinae</taxon>
        <taxon>Hadenini</taxon>
        <taxon>Mythimna</taxon>
    </lineage>
</organism>
<gene>
    <name evidence="1" type="ORF">PYW08_013855</name>
</gene>
<dbReference type="EMBL" id="CM056781">
    <property type="protein sequence ID" value="KAJ8734605.1"/>
    <property type="molecule type" value="Genomic_DNA"/>
</dbReference>
<sequence length="685" mass="77144">MKKVRFESPVKVLKSINMNERECHSPRPLIERQLQTNLPQLYSYPKVLPYSSDPVQLFECSNSSPYPIVTKTPIPVHQKGPDWSPANELELSMLDASYHEPRKPTFCRSILKPADINQNITEADKMKHVFQTNSQKQTPTDNESVRPPNILIKDNDFFIKRDNLDKFHLDMNPIQKQLSNLSLNKENNPFTKKSEMIQMAAIGLPENLKQNVPQPTSPANMDCSCHHCIKKVSSPRAHYMTKDSTPPHHLAKCEPNFYVQNAHSQCPCRLPPPPSRCSCCNHTPSRQYQYNPCDLDQVSSPKMNAVDKKTWAIEKYEQTKKSDSMEVGKQTNVSKEKREPTVSDLFKIIKLQNEQLQLLQEKVDKFISASQQPKAPAQTLTTEHVAIETVANEQHKISIGVMTSFEMVRTSTVINKEILKTNDNAQIQCNRSQISIKEVVSKGQSPNPNFLDGIAPVGETMRAEFEAQGTAATNGVLAPTGVNDEKTFNELSLYNVQIDNATTPLMSPEQSLYLDIRDYSDSEAGSDDQSNVGWTYYNKVMTHVNGVLQDSDMPSSASALYRNTRQQMQTVQMHIDKTNVSVTKRVKFGDDPLGLQQPHIYASSDTSLKMNQLAAKYLKNGPPVAPQRPAPRPAPAPIDMSFATRNYMERHKLLQGIPPSSKSATPGEMPRFLDITALKQQPKFL</sequence>
<keyword evidence="2" id="KW-1185">Reference proteome</keyword>